<dbReference type="Proteomes" id="UP000002593">
    <property type="component" value="Chromosome"/>
</dbReference>
<organism evidence="2 3">
    <name type="scientific">Hyperthermus butylicus (strain DSM 5456 / JCM 9403 / PLM1-5)</name>
    <dbReference type="NCBI Taxonomy" id="415426"/>
    <lineage>
        <taxon>Archaea</taxon>
        <taxon>Thermoproteota</taxon>
        <taxon>Thermoprotei</taxon>
        <taxon>Desulfurococcales</taxon>
        <taxon>Pyrodictiaceae</taxon>
        <taxon>Hyperthermus</taxon>
    </lineage>
</organism>
<name>A2BKM7_HYPBU</name>
<dbReference type="eggNOG" id="arCOG06115">
    <property type="taxonomic scope" value="Archaea"/>
</dbReference>
<gene>
    <name evidence="2" type="ordered locus">Hbut_0682</name>
</gene>
<accession>A2BKM7</accession>
<dbReference type="HOGENOM" id="CLU_2645841_0_0_2"/>
<protein>
    <recommendedName>
        <fullName evidence="1">SHOCT domain-containing protein</fullName>
    </recommendedName>
</protein>
<dbReference type="Pfam" id="PF09851">
    <property type="entry name" value="SHOCT"/>
    <property type="match status" value="1"/>
</dbReference>
<feature type="domain" description="SHOCT" evidence="1">
    <location>
        <begin position="45"/>
        <end position="72"/>
    </location>
</feature>
<reference evidence="2 3" key="1">
    <citation type="journal article" date="2007" name="Archaea">
        <title>The genome of Hyperthermus butylicus: a sulfur-reducing, peptide fermenting, neutrophilic Crenarchaeote growing up to 108 degrees C.</title>
        <authorList>
            <person name="Brugger K."/>
            <person name="Chen L."/>
            <person name="Stark M."/>
            <person name="Zibat A."/>
            <person name="Redder P."/>
            <person name="Ruepp A."/>
            <person name="Awayez M."/>
            <person name="She Q."/>
            <person name="Garrett R.A."/>
            <person name="Klenk H.P."/>
        </authorList>
    </citation>
    <scope>NUCLEOTIDE SEQUENCE [LARGE SCALE GENOMIC DNA]</scope>
    <source>
        <strain evidence="3">DSM 5456 / JCM 9403 / PLM1-5</strain>
    </source>
</reference>
<dbReference type="RefSeq" id="WP_011821856.1">
    <property type="nucleotide sequence ID" value="NC_008818.1"/>
</dbReference>
<keyword evidence="3" id="KW-1185">Reference proteome</keyword>
<proteinExistence type="predicted"/>
<evidence type="ECO:0000313" key="3">
    <source>
        <dbReference type="Proteomes" id="UP000002593"/>
    </source>
</evidence>
<evidence type="ECO:0000259" key="1">
    <source>
        <dbReference type="Pfam" id="PF09851"/>
    </source>
</evidence>
<sequence>MIVKKKHIITEEWILEKPKEIITRAAIQPQQQQIQTIKSEEDPIEKLEKLKRLLDEGVITREEYEMLRKKILEKLA</sequence>
<dbReference type="InterPro" id="IPR018649">
    <property type="entry name" value="SHOCT"/>
</dbReference>
<dbReference type="AlphaFoldDB" id="A2BKM7"/>
<evidence type="ECO:0000313" key="2">
    <source>
        <dbReference type="EMBL" id="ABM80538.1"/>
    </source>
</evidence>
<dbReference type="KEGG" id="hbu:Hbut_0682"/>
<dbReference type="EMBL" id="CP000493">
    <property type="protein sequence ID" value="ABM80538.1"/>
    <property type="molecule type" value="Genomic_DNA"/>
</dbReference>
<dbReference type="GeneID" id="68758110"/>
<dbReference type="EnsemblBacteria" id="ABM80538">
    <property type="protein sequence ID" value="ABM80538"/>
    <property type="gene ID" value="Hbut_0682"/>
</dbReference>